<evidence type="ECO:0000259" key="9">
    <source>
        <dbReference type="PROSITE" id="PS50240"/>
    </source>
</evidence>
<dbReference type="EMBL" id="SRLO01016004">
    <property type="protein sequence ID" value="TNN24233.1"/>
    <property type="molecule type" value="Genomic_DNA"/>
</dbReference>
<keyword evidence="3" id="KW-0378">Hydrolase</keyword>
<protein>
    <submittedName>
        <fullName evidence="10">Trypsin-1</fullName>
    </submittedName>
</protein>
<sequence>MASLPARSLSTSGLVVYLGRENQNLFNLREESRLVSQINLQQVQVPVVSNSQCRNTYPSLTNNMVCAGLDEGQKDSCQGDSGGPLVSKNSSLWVQAGVVSFGIGCARPDTPGVYTRVSRYQTWISSRVSDDLPGFVDFVGNGSTSRGVPLSVALVLALLPVLLSLFVLS</sequence>
<evidence type="ECO:0000256" key="5">
    <source>
        <dbReference type="ARBA" id="ARBA00023157"/>
    </source>
</evidence>
<evidence type="ECO:0000256" key="4">
    <source>
        <dbReference type="ARBA" id="ARBA00022825"/>
    </source>
</evidence>
<keyword evidence="8" id="KW-1133">Transmembrane helix</keyword>
<dbReference type="SUPFAM" id="SSF50494">
    <property type="entry name" value="Trypsin-like serine proteases"/>
    <property type="match status" value="1"/>
</dbReference>
<dbReference type="InterPro" id="IPR033116">
    <property type="entry name" value="TRYPSIN_SER"/>
</dbReference>
<keyword evidence="11" id="KW-1185">Reference proteome</keyword>
<evidence type="ECO:0000256" key="1">
    <source>
        <dbReference type="ARBA" id="ARBA00022670"/>
    </source>
</evidence>
<dbReference type="Proteomes" id="UP000314294">
    <property type="component" value="Unassembled WGS sequence"/>
</dbReference>
<dbReference type="PANTHER" id="PTHR24253">
    <property type="entry name" value="TRANSMEMBRANE PROTEASE SERINE"/>
    <property type="match status" value="1"/>
</dbReference>
<evidence type="ECO:0000256" key="7">
    <source>
        <dbReference type="ARBA" id="ARBA00024195"/>
    </source>
</evidence>
<keyword evidence="1" id="KW-0645">Protease</keyword>
<dbReference type="Pfam" id="PF00089">
    <property type="entry name" value="Trypsin"/>
    <property type="match status" value="1"/>
</dbReference>
<feature type="domain" description="Peptidase S1" evidence="9">
    <location>
        <begin position="1"/>
        <end position="129"/>
    </location>
</feature>
<dbReference type="GO" id="GO:0004252">
    <property type="term" value="F:serine-type endopeptidase activity"/>
    <property type="evidence" value="ECO:0007669"/>
    <property type="project" value="InterPro"/>
</dbReference>
<dbReference type="PANTHER" id="PTHR24253:SF144">
    <property type="entry name" value="CHYMOTRYPSIN-LIKE PROTEASE CTRL-1-RELATED"/>
    <property type="match status" value="1"/>
</dbReference>
<keyword evidence="5" id="KW-1015">Disulfide bond</keyword>
<evidence type="ECO:0000256" key="2">
    <source>
        <dbReference type="ARBA" id="ARBA00022729"/>
    </source>
</evidence>
<keyword evidence="6" id="KW-0325">Glycoprotein</keyword>
<dbReference type="InterPro" id="IPR043504">
    <property type="entry name" value="Peptidase_S1_PA_chymotrypsin"/>
</dbReference>
<reference evidence="10 11" key="1">
    <citation type="submission" date="2019-03" db="EMBL/GenBank/DDBJ databases">
        <title>First draft genome of Liparis tanakae, snailfish: a comprehensive survey of snailfish specific genes.</title>
        <authorList>
            <person name="Kim W."/>
            <person name="Song I."/>
            <person name="Jeong J.-H."/>
            <person name="Kim D."/>
            <person name="Kim S."/>
            <person name="Ryu S."/>
            <person name="Song J.Y."/>
            <person name="Lee S.K."/>
        </authorList>
    </citation>
    <scope>NUCLEOTIDE SEQUENCE [LARGE SCALE GENOMIC DNA]</scope>
    <source>
        <tissue evidence="10">Muscle</tissue>
    </source>
</reference>
<evidence type="ECO:0000313" key="11">
    <source>
        <dbReference type="Proteomes" id="UP000314294"/>
    </source>
</evidence>
<evidence type="ECO:0000256" key="6">
    <source>
        <dbReference type="ARBA" id="ARBA00023180"/>
    </source>
</evidence>
<gene>
    <name evidence="10" type="primary">TRYP_2</name>
    <name evidence="10" type="ORF">EYF80_065644</name>
</gene>
<proteinExistence type="inferred from homology"/>
<dbReference type="PROSITE" id="PS00135">
    <property type="entry name" value="TRYPSIN_SER"/>
    <property type="match status" value="1"/>
</dbReference>
<dbReference type="SMART" id="SM00020">
    <property type="entry name" value="Tryp_SPc"/>
    <property type="match status" value="1"/>
</dbReference>
<dbReference type="OrthoDB" id="546450at2759"/>
<organism evidence="10 11">
    <name type="scientific">Liparis tanakae</name>
    <name type="common">Tanaka's snailfish</name>
    <dbReference type="NCBI Taxonomy" id="230148"/>
    <lineage>
        <taxon>Eukaryota</taxon>
        <taxon>Metazoa</taxon>
        <taxon>Chordata</taxon>
        <taxon>Craniata</taxon>
        <taxon>Vertebrata</taxon>
        <taxon>Euteleostomi</taxon>
        <taxon>Actinopterygii</taxon>
        <taxon>Neopterygii</taxon>
        <taxon>Teleostei</taxon>
        <taxon>Neoteleostei</taxon>
        <taxon>Acanthomorphata</taxon>
        <taxon>Eupercaria</taxon>
        <taxon>Perciformes</taxon>
        <taxon>Cottioidei</taxon>
        <taxon>Cottales</taxon>
        <taxon>Liparidae</taxon>
        <taxon>Liparis</taxon>
    </lineage>
</organism>
<dbReference type="CDD" id="cd00190">
    <property type="entry name" value="Tryp_SPc"/>
    <property type="match status" value="1"/>
</dbReference>
<dbReference type="GO" id="GO:0006508">
    <property type="term" value="P:proteolysis"/>
    <property type="evidence" value="ECO:0007669"/>
    <property type="project" value="UniProtKB-KW"/>
</dbReference>
<dbReference type="InterPro" id="IPR001254">
    <property type="entry name" value="Trypsin_dom"/>
</dbReference>
<dbReference type="Gene3D" id="2.40.10.10">
    <property type="entry name" value="Trypsin-like serine proteases"/>
    <property type="match status" value="1"/>
</dbReference>
<keyword evidence="2" id="KW-0732">Signal</keyword>
<dbReference type="PROSITE" id="PS50240">
    <property type="entry name" value="TRYPSIN_DOM"/>
    <property type="match status" value="1"/>
</dbReference>
<feature type="transmembrane region" description="Helical" evidence="8">
    <location>
        <begin position="148"/>
        <end position="168"/>
    </location>
</feature>
<comment type="caution">
    <text evidence="10">The sequence shown here is derived from an EMBL/GenBank/DDBJ whole genome shotgun (WGS) entry which is preliminary data.</text>
</comment>
<name>A0A4Z2E6F9_9TELE</name>
<evidence type="ECO:0000313" key="10">
    <source>
        <dbReference type="EMBL" id="TNN24233.1"/>
    </source>
</evidence>
<dbReference type="InterPro" id="IPR009003">
    <property type="entry name" value="Peptidase_S1_PA"/>
</dbReference>
<keyword evidence="4" id="KW-0720">Serine protease</keyword>
<evidence type="ECO:0000256" key="3">
    <source>
        <dbReference type="ARBA" id="ARBA00022801"/>
    </source>
</evidence>
<comment type="similarity">
    <text evidence="7">Belongs to the peptidase S1 family. CLIP subfamily.</text>
</comment>
<accession>A0A4Z2E6F9</accession>
<evidence type="ECO:0000256" key="8">
    <source>
        <dbReference type="SAM" id="Phobius"/>
    </source>
</evidence>
<keyword evidence="8" id="KW-0472">Membrane</keyword>
<dbReference type="FunFam" id="2.40.10.10:FF:000002">
    <property type="entry name" value="Transmembrane protease serine"/>
    <property type="match status" value="1"/>
</dbReference>
<dbReference type="AlphaFoldDB" id="A0A4Z2E6F9"/>
<keyword evidence="8" id="KW-0812">Transmembrane</keyword>